<reference evidence="5" key="1">
    <citation type="submission" date="2016-06" db="UniProtKB">
        <authorList>
            <consortium name="WormBaseParasite"/>
        </authorList>
    </citation>
    <scope>IDENTIFICATION</scope>
</reference>
<evidence type="ECO:0000259" key="2">
    <source>
        <dbReference type="PROSITE" id="PS50179"/>
    </source>
</evidence>
<proteinExistence type="predicted"/>
<evidence type="ECO:0000256" key="1">
    <source>
        <dbReference type="SAM" id="MobiDB-lite"/>
    </source>
</evidence>
<dbReference type="OrthoDB" id="2018246at2759"/>
<dbReference type="SUPFAM" id="SSF48464">
    <property type="entry name" value="ENTH/VHS domain"/>
    <property type="match status" value="1"/>
</dbReference>
<dbReference type="Proteomes" id="UP000275846">
    <property type="component" value="Unassembled WGS sequence"/>
</dbReference>
<dbReference type="Gene3D" id="1.25.40.90">
    <property type="match status" value="1"/>
</dbReference>
<feature type="domain" description="VHS" evidence="2">
    <location>
        <begin position="21"/>
        <end position="55"/>
    </location>
</feature>
<evidence type="ECO:0000313" key="3">
    <source>
        <dbReference type="EMBL" id="VDL93867.1"/>
    </source>
</evidence>
<protein>
    <submittedName>
        <fullName evidence="5">VHS domain-containing protein</fullName>
    </submittedName>
</protein>
<evidence type="ECO:0000313" key="4">
    <source>
        <dbReference type="Proteomes" id="UP000275846"/>
    </source>
</evidence>
<dbReference type="GO" id="GO:0035091">
    <property type="term" value="F:phosphatidylinositol binding"/>
    <property type="evidence" value="ECO:0007669"/>
    <property type="project" value="InterPro"/>
</dbReference>
<accession>A0A183STD4</accession>
<dbReference type="PROSITE" id="PS50179">
    <property type="entry name" value="VHS"/>
    <property type="match status" value="1"/>
</dbReference>
<dbReference type="EMBL" id="UYSU01034160">
    <property type="protein sequence ID" value="VDL93867.1"/>
    <property type="molecule type" value="Genomic_DNA"/>
</dbReference>
<feature type="compositionally biased region" description="Polar residues" evidence="1">
    <location>
        <begin position="16"/>
        <end position="29"/>
    </location>
</feature>
<dbReference type="InterPro" id="IPR002014">
    <property type="entry name" value="VHS_dom"/>
</dbReference>
<organism evidence="5">
    <name type="scientific">Schistocephalus solidus</name>
    <name type="common">Tapeworm</name>
    <dbReference type="NCBI Taxonomy" id="70667"/>
    <lineage>
        <taxon>Eukaryota</taxon>
        <taxon>Metazoa</taxon>
        <taxon>Spiralia</taxon>
        <taxon>Lophotrochozoa</taxon>
        <taxon>Platyhelminthes</taxon>
        <taxon>Cestoda</taxon>
        <taxon>Eucestoda</taxon>
        <taxon>Diphyllobothriidea</taxon>
        <taxon>Diphyllobothriidae</taxon>
        <taxon>Schistocephalus</taxon>
    </lineage>
</organism>
<sequence>MLVQQCLKRSLKPRRQSQTAATNSSSDQPDQTAFLEICEHINQKPDGPSIALSAVVWALAFSDHFEVHPINDLYNNLVNNGVEIPDIDRNEVDLLKRTITPNRMPEVQSPAATNARKTQLMQAIRHDLDLTTLDLPAFEALLQGLSCNPPDTVTMKQLQVRYDDEVVAYVLEEVLCIYGLYGTPTLWDPSHVWWYAQGQLRPRQPPAPSLISGLLACVVRPGSGGGGEECSVTLTAAVGRLPTDNYTQTSQLVKCVLCGVADWWSESQAAMAPS</sequence>
<gene>
    <name evidence="3" type="ORF">SSLN_LOCUS7482</name>
</gene>
<dbReference type="InterPro" id="IPR008942">
    <property type="entry name" value="ENTH_VHS"/>
</dbReference>
<dbReference type="WBParaSite" id="SSLN_0000776001-mRNA-1">
    <property type="protein sequence ID" value="SSLN_0000776001-mRNA-1"/>
    <property type="gene ID" value="SSLN_0000776001"/>
</dbReference>
<keyword evidence="4" id="KW-1185">Reference proteome</keyword>
<evidence type="ECO:0000313" key="5">
    <source>
        <dbReference type="WBParaSite" id="SSLN_0000776001-mRNA-1"/>
    </source>
</evidence>
<feature type="region of interest" description="Disordered" evidence="1">
    <location>
        <begin position="10"/>
        <end position="29"/>
    </location>
</feature>
<dbReference type="AlphaFoldDB" id="A0A183STD4"/>
<reference evidence="3 4" key="2">
    <citation type="submission" date="2018-11" db="EMBL/GenBank/DDBJ databases">
        <authorList>
            <consortium name="Pathogen Informatics"/>
        </authorList>
    </citation>
    <scope>NUCLEOTIDE SEQUENCE [LARGE SCALE GENOMIC DNA]</scope>
    <source>
        <strain evidence="3 4">NST_G2</strain>
    </source>
</reference>
<dbReference type="GO" id="GO:0043130">
    <property type="term" value="F:ubiquitin binding"/>
    <property type="evidence" value="ECO:0007669"/>
    <property type="project" value="InterPro"/>
</dbReference>
<name>A0A183STD4_SCHSO</name>